<accession>A0A2T1KQL4</accession>
<evidence type="ECO:0000313" key="2">
    <source>
        <dbReference type="EMBL" id="PSF12395.1"/>
    </source>
</evidence>
<name>A0A2T1KQL4_9GAMM</name>
<organism evidence="2 3">
    <name type="scientific">Marinobacter fuscus</name>
    <dbReference type="NCBI Taxonomy" id="2109942"/>
    <lineage>
        <taxon>Bacteria</taxon>
        <taxon>Pseudomonadati</taxon>
        <taxon>Pseudomonadota</taxon>
        <taxon>Gammaproteobacteria</taxon>
        <taxon>Pseudomonadales</taxon>
        <taxon>Marinobacteraceae</taxon>
        <taxon>Marinobacter</taxon>
    </lineage>
</organism>
<dbReference type="Proteomes" id="UP000239866">
    <property type="component" value="Unassembled WGS sequence"/>
</dbReference>
<gene>
    <name evidence="2" type="ORF">C7H09_03370</name>
</gene>
<reference evidence="2 3" key="1">
    <citation type="submission" date="2018-03" db="EMBL/GenBank/DDBJ databases">
        <title>Marinobacter brunus sp. nov., a marine bacterium of Gamma-proteobacteria isolated from the surface seawater of the South China Sea.</title>
        <authorList>
            <person name="Cheng H."/>
            <person name="Wu Y.-H."/>
            <person name="Xamxidin M."/>
            <person name="Xu X.-W."/>
        </authorList>
    </citation>
    <scope>NUCLEOTIDE SEQUENCE [LARGE SCALE GENOMIC DNA]</scope>
    <source>
        <strain evidence="2 3">NH169-3</strain>
    </source>
</reference>
<feature type="transmembrane region" description="Helical" evidence="1">
    <location>
        <begin position="85"/>
        <end position="107"/>
    </location>
</feature>
<keyword evidence="1" id="KW-0472">Membrane</keyword>
<dbReference type="OrthoDB" id="6196596at2"/>
<comment type="caution">
    <text evidence="2">The sequence shown here is derived from an EMBL/GenBank/DDBJ whole genome shotgun (WGS) entry which is preliminary data.</text>
</comment>
<proteinExistence type="predicted"/>
<dbReference type="RefSeq" id="WP_106761350.1">
    <property type="nucleotide sequence ID" value="NZ_PXNP01000013.1"/>
</dbReference>
<keyword evidence="1" id="KW-0812">Transmembrane</keyword>
<evidence type="ECO:0000313" key="3">
    <source>
        <dbReference type="Proteomes" id="UP000239866"/>
    </source>
</evidence>
<protein>
    <submittedName>
        <fullName evidence="2">Uncharacterized protein</fullName>
    </submittedName>
</protein>
<dbReference type="AlphaFoldDB" id="A0A2T1KQL4"/>
<sequence>MSDSRHSPIQRKRRMLLVVEFGSLAILLLSMSWFSSQASAEAPISSAWLLIPAAASLGVFLSFIGLMYLRWVVSASDERRGRHKLIFVLLATSLLGVWVYGIASTWLSLTAAT</sequence>
<evidence type="ECO:0000256" key="1">
    <source>
        <dbReference type="SAM" id="Phobius"/>
    </source>
</evidence>
<feature type="transmembrane region" description="Helical" evidence="1">
    <location>
        <begin position="50"/>
        <end position="73"/>
    </location>
</feature>
<dbReference type="EMBL" id="PXNP01000013">
    <property type="protein sequence ID" value="PSF12395.1"/>
    <property type="molecule type" value="Genomic_DNA"/>
</dbReference>
<keyword evidence="1" id="KW-1133">Transmembrane helix</keyword>
<keyword evidence="3" id="KW-1185">Reference proteome</keyword>